<gene>
    <name evidence="8" type="ORF">FOE67_17095</name>
</gene>
<reference evidence="9" key="1">
    <citation type="submission" date="2019-10" db="EMBL/GenBank/DDBJ databases">
        <title>Streptomyces sp. nov., a novel actinobacterium isolated from alkaline environment.</title>
        <authorList>
            <person name="Golinska P."/>
        </authorList>
    </citation>
    <scope>NUCLEOTIDE SEQUENCE [LARGE SCALE GENOMIC DNA]</scope>
    <source>
        <strain evidence="9">DSM 42108</strain>
    </source>
</reference>
<keyword evidence="4 7" id="KW-0812">Transmembrane</keyword>
<dbReference type="Proteomes" id="UP000530234">
    <property type="component" value="Unassembled WGS sequence"/>
</dbReference>
<dbReference type="PANTHER" id="PTHR33567">
    <property type="entry name" value="CHROMATE ION TRANSPORTER (EUROFUNG)"/>
    <property type="match status" value="1"/>
</dbReference>
<comment type="similarity">
    <text evidence="2">Belongs to the chromate ion transporter (CHR) (TC 2.A.51) family.</text>
</comment>
<evidence type="ECO:0000256" key="7">
    <source>
        <dbReference type="SAM" id="Phobius"/>
    </source>
</evidence>
<dbReference type="InterPro" id="IPR003370">
    <property type="entry name" value="Chromate_transpt"/>
</dbReference>
<organism evidence="8 9">
    <name type="scientific">Streptomyces calidiresistens</name>
    <dbReference type="NCBI Taxonomy" id="1485586"/>
    <lineage>
        <taxon>Bacteria</taxon>
        <taxon>Bacillati</taxon>
        <taxon>Actinomycetota</taxon>
        <taxon>Actinomycetes</taxon>
        <taxon>Kitasatosporales</taxon>
        <taxon>Streptomycetaceae</taxon>
        <taxon>Streptomyces</taxon>
    </lineage>
</organism>
<keyword evidence="9" id="KW-1185">Reference proteome</keyword>
<feature type="transmembrane region" description="Helical" evidence="7">
    <location>
        <begin position="74"/>
        <end position="99"/>
    </location>
</feature>
<dbReference type="EMBL" id="VKHS01000448">
    <property type="protein sequence ID" value="MBB0231178.1"/>
    <property type="molecule type" value="Genomic_DNA"/>
</dbReference>
<comment type="caution">
    <text evidence="8">The sequence shown here is derived from an EMBL/GenBank/DDBJ whole genome shotgun (WGS) entry which is preliminary data.</text>
</comment>
<feature type="non-terminal residue" evidence="8">
    <location>
        <position position="149"/>
    </location>
</feature>
<evidence type="ECO:0000313" key="9">
    <source>
        <dbReference type="Proteomes" id="UP000530234"/>
    </source>
</evidence>
<evidence type="ECO:0000256" key="6">
    <source>
        <dbReference type="ARBA" id="ARBA00023136"/>
    </source>
</evidence>
<comment type="subcellular location">
    <subcellularLocation>
        <location evidence="1">Cell membrane</location>
        <topology evidence="1">Multi-pass membrane protein</topology>
    </subcellularLocation>
</comment>
<proteinExistence type="inferred from homology"/>
<dbReference type="GO" id="GO:0015109">
    <property type="term" value="F:chromate transmembrane transporter activity"/>
    <property type="evidence" value="ECO:0007669"/>
    <property type="project" value="InterPro"/>
</dbReference>
<evidence type="ECO:0000313" key="8">
    <source>
        <dbReference type="EMBL" id="MBB0231178.1"/>
    </source>
</evidence>
<keyword evidence="6 7" id="KW-0472">Membrane</keyword>
<dbReference type="GO" id="GO:0005886">
    <property type="term" value="C:plasma membrane"/>
    <property type="evidence" value="ECO:0007669"/>
    <property type="project" value="UniProtKB-SubCell"/>
</dbReference>
<dbReference type="Pfam" id="PF02417">
    <property type="entry name" value="Chromate_transp"/>
    <property type="match status" value="1"/>
</dbReference>
<protein>
    <submittedName>
        <fullName evidence="8">Chromate transporter</fullName>
    </submittedName>
</protein>
<evidence type="ECO:0000256" key="5">
    <source>
        <dbReference type="ARBA" id="ARBA00022989"/>
    </source>
</evidence>
<name>A0A7W3T5J2_9ACTN</name>
<sequence>MATIAREWGRIGLLGFGGPPAHIAMLRETCVERRRWVDPERFEDGIATTNLLPGPASTQLAILTAWWLRGARGALVGGFCFIVPGLILIIALAALFLAGNPPVPVRGAAAGAGAAVAAVAAHAAWQLMPDSRRRAVGRAARARWYGYLA</sequence>
<dbReference type="PANTHER" id="PTHR33567:SF3">
    <property type="entry name" value="CHROMATE ION TRANSPORTER (EUROFUNG)"/>
    <property type="match status" value="1"/>
</dbReference>
<evidence type="ECO:0000256" key="4">
    <source>
        <dbReference type="ARBA" id="ARBA00022692"/>
    </source>
</evidence>
<evidence type="ECO:0000256" key="1">
    <source>
        <dbReference type="ARBA" id="ARBA00004651"/>
    </source>
</evidence>
<keyword evidence="5 7" id="KW-1133">Transmembrane helix</keyword>
<evidence type="ECO:0000256" key="3">
    <source>
        <dbReference type="ARBA" id="ARBA00022475"/>
    </source>
</evidence>
<dbReference type="AlphaFoldDB" id="A0A7W3T5J2"/>
<feature type="transmembrane region" description="Helical" evidence="7">
    <location>
        <begin position="105"/>
        <end position="125"/>
    </location>
</feature>
<keyword evidence="3" id="KW-1003">Cell membrane</keyword>
<accession>A0A7W3T5J2</accession>
<evidence type="ECO:0000256" key="2">
    <source>
        <dbReference type="ARBA" id="ARBA00005262"/>
    </source>
</evidence>